<protein>
    <recommendedName>
        <fullName evidence="3">Lysozyme</fullName>
        <ecNumber evidence="3">3.2.1.17</ecNumber>
    </recommendedName>
</protein>
<keyword evidence="1 3" id="KW-0929">Antimicrobial</keyword>
<dbReference type="SUPFAM" id="SSF53955">
    <property type="entry name" value="Lysozyme-like"/>
    <property type="match status" value="1"/>
</dbReference>
<comment type="similarity">
    <text evidence="3">Belongs to the glycosyl hydrolase 24 family.</text>
</comment>
<dbReference type="GO" id="GO:0016787">
    <property type="term" value="F:hydrolase activity"/>
    <property type="evidence" value="ECO:0007669"/>
    <property type="project" value="UniProtKB-KW"/>
</dbReference>
<dbReference type="PRINTS" id="PR00684">
    <property type="entry name" value="T4LYSOZYME"/>
</dbReference>
<dbReference type="Pfam" id="PF00959">
    <property type="entry name" value="Phage_lysozyme"/>
    <property type="match status" value="1"/>
</dbReference>
<accession>A0ABX0D213</accession>
<keyword evidence="2 3" id="KW-0081">Bacteriolytic enzyme</keyword>
<keyword evidence="3 4" id="KW-0378">Hydrolase</keyword>
<dbReference type="InterPro" id="IPR023346">
    <property type="entry name" value="Lysozyme-like_dom_sf"/>
</dbReference>
<dbReference type="PANTHER" id="PTHR37406:SF1">
    <property type="entry name" value="T4-TYPE LYSOZYME 1-RELATED"/>
    <property type="match status" value="1"/>
</dbReference>
<dbReference type="PANTHER" id="PTHR37406">
    <property type="entry name" value="T4-TYPE LYSOZYME 1-RELATED"/>
    <property type="match status" value="1"/>
</dbReference>
<evidence type="ECO:0000313" key="4">
    <source>
        <dbReference type="EMBL" id="NEX88890.1"/>
    </source>
</evidence>
<dbReference type="RefSeq" id="WP_163136762.1">
    <property type="nucleotide sequence ID" value="NZ_JAAILA010000012.1"/>
</dbReference>
<dbReference type="EMBL" id="JAAILA010000012">
    <property type="protein sequence ID" value="NEX88890.1"/>
    <property type="molecule type" value="Genomic_DNA"/>
</dbReference>
<reference evidence="4 5" key="1">
    <citation type="submission" date="2020-02" db="EMBL/GenBank/DDBJ databases">
        <title>Genome sequencing of Aeromonas rivipollensis.</title>
        <authorList>
            <person name="Fono-Tamo Ubani E.K."/>
            <person name="Lekota K.E."/>
        </authorList>
    </citation>
    <scope>NUCLEOTIDE SEQUENCE [LARGE SCALE GENOMIC DNA]</scope>
    <source>
        <strain evidence="4 5">G78</strain>
    </source>
</reference>
<sequence length="165" mass="18732">MLSIEKQLSIDEGKELSIYFDTEGYPTIGIGHLIKRQKISKDAATKLLDSELGRSTNGRITDSECSMLFGYDLAVVRRGIRSSSFYDAYVKLDPVRQSAIENMVFQLGANGVSGFKNMWAAIRHQEWSLAYVNGKDSKWYRQTRNRAERVLQTLRTGSTAHYPSR</sequence>
<dbReference type="Proteomes" id="UP000472827">
    <property type="component" value="Unassembled WGS sequence"/>
</dbReference>
<evidence type="ECO:0000256" key="2">
    <source>
        <dbReference type="ARBA" id="ARBA00022638"/>
    </source>
</evidence>
<proteinExistence type="inferred from homology"/>
<dbReference type="InterPro" id="IPR052619">
    <property type="entry name" value="Phage_lysozyme-like"/>
</dbReference>
<evidence type="ECO:0000313" key="5">
    <source>
        <dbReference type="Proteomes" id="UP000472827"/>
    </source>
</evidence>
<keyword evidence="5" id="KW-1185">Reference proteome</keyword>
<evidence type="ECO:0000256" key="1">
    <source>
        <dbReference type="ARBA" id="ARBA00022529"/>
    </source>
</evidence>
<comment type="caution">
    <text evidence="4">The sequence shown here is derived from an EMBL/GenBank/DDBJ whole genome shotgun (WGS) entry which is preliminary data.</text>
</comment>
<name>A0ABX0D213_9GAMM</name>
<dbReference type="InterPro" id="IPR023347">
    <property type="entry name" value="Lysozyme_dom_sf"/>
</dbReference>
<organism evidence="4 5">
    <name type="scientific">Aeromonas rivipollensis</name>
    <dbReference type="NCBI Taxonomy" id="948519"/>
    <lineage>
        <taxon>Bacteria</taxon>
        <taxon>Pseudomonadati</taxon>
        <taxon>Pseudomonadota</taxon>
        <taxon>Gammaproteobacteria</taxon>
        <taxon>Aeromonadales</taxon>
        <taxon>Aeromonadaceae</taxon>
        <taxon>Aeromonas</taxon>
    </lineage>
</organism>
<dbReference type="InterPro" id="IPR001165">
    <property type="entry name" value="T4-type_lysozyme"/>
</dbReference>
<evidence type="ECO:0000256" key="3">
    <source>
        <dbReference type="RuleBase" id="RU003788"/>
    </source>
</evidence>
<comment type="catalytic activity">
    <reaction evidence="3">
        <text>Hydrolysis of (1-&gt;4)-beta-linkages between N-acetylmuramic acid and N-acetyl-D-glucosamine residues in a peptidoglycan and between N-acetyl-D-glucosamine residues in chitodextrins.</text>
        <dbReference type="EC" id="3.2.1.17"/>
    </reaction>
</comment>
<dbReference type="InterPro" id="IPR002196">
    <property type="entry name" value="Glyco_hydro_24"/>
</dbReference>
<keyword evidence="3" id="KW-0326">Glycosidase</keyword>
<gene>
    <name evidence="4" type="ORF">G4923_09255</name>
</gene>
<dbReference type="Gene3D" id="1.10.530.40">
    <property type="match status" value="1"/>
</dbReference>
<dbReference type="EC" id="3.2.1.17" evidence="3"/>